<dbReference type="AlphaFoldDB" id="A0AAJ0DNJ6"/>
<evidence type="ECO:0000256" key="12">
    <source>
        <dbReference type="SAM" id="SignalP"/>
    </source>
</evidence>
<dbReference type="FunFam" id="2.60.120.180:FF:000001">
    <property type="entry name" value="Endo-1,4-beta-xylanase"/>
    <property type="match status" value="1"/>
</dbReference>
<comment type="similarity">
    <text evidence="3 10">Belongs to the glycosyl hydrolase 11 (cellulase G) family.</text>
</comment>
<proteinExistence type="inferred from homology"/>
<feature type="active site" description="Proton donor" evidence="10">
    <location>
        <position position="193"/>
    </location>
</feature>
<evidence type="ECO:0000256" key="7">
    <source>
        <dbReference type="ARBA" id="ARBA00023277"/>
    </source>
</evidence>
<keyword evidence="9 10" id="KW-0624">Polysaccharide degradation</keyword>
<evidence type="ECO:0000256" key="9">
    <source>
        <dbReference type="ARBA" id="ARBA00023326"/>
    </source>
</evidence>
<evidence type="ECO:0000256" key="1">
    <source>
        <dbReference type="ARBA" id="ARBA00000681"/>
    </source>
</evidence>
<feature type="region of interest" description="Disordered" evidence="11">
    <location>
        <begin position="207"/>
        <end position="254"/>
    </location>
</feature>
<dbReference type="PRINTS" id="PR00911">
    <property type="entry name" value="GLHYDRLASE11"/>
</dbReference>
<dbReference type="Proteomes" id="UP001271007">
    <property type="component" value="Unassembled WGS sequence"/>
</dbReference>
<evidence type="ECO:0000256" key="10">
    <source>
        <dbReference type="PROSITE-ProRule" id="PRU01097"/>
    </source>
</evidence>
<comment type="caution">
    <text evidence="14">The sequence shown here is derived from an EMBL/GenBank/DDBJ whole genome shotgun (WGS) entry which is preliminary data.</text>
</comment>
<evidence type="ECO:0000256" key="4">
    <source>
        <dbReference type="ARBA" id="ARBA00012590"/>
    </source>
</evidence>
<keyword evidence="8 10" id="KW-0326">Glycosidase</keyword>
<dbReference type="Gene3D" id="2.60.120.180">
    <property type="match status" value="1"/>
</dbReference>
<accession>A0AAJ0DNJ6</accession>
<feature type="compositionally biased region" description="Low complexity" evidence="11">
    <location>
        <begin position="208"/>
        <end position="254"/>
    </location>
</feature>
<feature type="chain" id="PRO_5042539183" description="endo-1,4-beta-xylanase" evidence="12">
    <location>
        <begin position="21"/>
        <end position="476"/>
    </location>
</feature>
<keyword evidence="15" id="KW-1185">Reference proteome</keyword>
<evidence type="ECO:0000256" key="3">
    <source>
        <dbReference type="ARBA" id="ARBA00007792"/>
    </source>
</evidence>
<dbReference type="InterPro" id="IPR013319">
    <property type="entry name" value="GH11/12"/>
</dbReference>
<keyword evidence="12" id="KW-0732">Signal</keyword>
<feature type="domain" description="GH11" evidence="13">
    <location>
        <begin position="18"/>
        <end position="206"/>
    </location>
</feature>
<gene>
    <name evidence="14" type="ORF">LTR09_005403</name>
</gene>
<dbReference type="PANTHER" id="PTHR46828:SF2">
    <property type="entry name" value="ENDO-1,4-BETA-XYLANASE A-RELATED"/>
    <property type="match status" value="1"/>
</dbReference>
<dbReference type="EMBL" id="JAWDJX010000015">
    <property type="protein sequence ID" value="KAK3053659.1"/>
    <property type="molecule type" value="Genomic_DNA"/>
</dbReference>
<feature type="signal peptide" evidence="12">
    <location>
        <begin position="1"/>
        <end position="20"/>
    </location>
</feature>
<evidence type="ECO:0000256" key="2">
    <source>
        <dbReference type="ARBA" id="ARBA00004851"/>
    </source>
</evidence>
<dbReference type="GO" id="GO:0045493">
    <property type="term" value="P:xylan catabolic process"/>
    <property type="evidence" value="ECO:0007669"/>
    <property type="project" value="UniProtKB-UniRule"/>
</dbReference>
<dbReference type="GO" id="GO:0031176">
    <property type="term" value="F:endo-1,4-beta-xylanase activity"/>
    <property type="evidence" value="ECO:0007669"/>
    <property type="project" value="UniProtKB-UniRule"/>
</dbReference>
<dbReference type="PROSITE" id="PS00776">
    <property type="entry name" value="GH11_1"/>
    <property type="match status" value="1"/>
</dbReference>
<evidence type="ECO:0000256" key="6">
    <source>
        <dbReference type="ARBA" id="ARBA00022801"/>
    </source>
</evidence>
<sequence>MFKLASTLAAAALFAVGTIAQSSTGESGGYYYSFWTDGAGQVDYQNGEGGRYTVSWSGDGNWVGGKGWQTGSDRAISYAGTYSPNGNWYLTVYGWTTNPLVEYYIVENFGTYDPSSGASELGTIESDGSTYRILSTTRTNAPSIEGTSTFQQYWSVRSDKRSEGTVTTGNHFDAWASFGLNLGTQNYQILATEGYFSSGSVDMTVSEGTADSSTGGDSAAPSGGASAAPSAAPASSAAAPVGSAPAGSDVPVVSSSPAGGSAVHVVSSSPAVTTAVNVAAPSSGLQLGFFIRKPLGCNDFLQSVYDGYDPNNPFDCIEPLGDACVSAMSNAMGTMSNRVGASGCPDAGIVLDLTECGNVFGNNTSVYSDLLAGTSNATKAQYKEGSGFFLHQSAAYPGNDQASSVAEKRRLELAFVGVDESTGGQLQLRSMNTMCMVADPAAAARSSSSGTVTTTTSPGVAGPTAMAGLGFAMNLV</sequence>
<evidence type="ECO:0000259" key="13">
    <source>
        <dbReference type="PROSITE" id="PS51761"/>
    </source>
</evidence>
<dbReference type="InterPro" id="IPR013320">
    <property type="entry name" value="ConA-like_dom_sf"/>
</dbReference>
<dbReference type="SUPFAM" id="SSF49899">
    <property type="entry name" value="Concanavalin A-like lectins/glucanases"/>
    <property type="match status" value="1"/>
</dbReference>
<keyword evidence="7 10" id="KW-0119">Carbohydrate metabolism</keyword>
<protein>
    <recommendedName>
        <fullName evidence="4 10">endo-1,4-beta-xylanase</fullName>
        <ecNumber evidence="4 10">3.2.1.8</ecNumber>
    </recommendedName>
</protein>
<dbReference type="InterPro" id="IPR033123">
    <property type="entry name" value="GH11_dom"/>
</dbReference>
<dbReference type="InterPro" id="IPR001137">
    <property type="entry name" value="Glyco_hydro_11"/>
</dbReference>
<organism evidence="14 15">
    <name type="scientific">Extremus antarcticus</name>
    <dbReference type="NCBI Taxonomy" id="702011"/>
    <lineage>
        <taxon>Eukaryota</taxon>
        <taxon>Fungi</taxon>
        <taxon>Dikarya</taxon>
        <taxon>Ascomycota</taxon>
        <taxon>Pezizomycotina</taxon>
        <taxon>Dothideomycetes</taxon>
        <taxon>Dothideomycetidae</taxon>
        <taxon>Mycosphaerellales</taxon>
        <taxon>Extremaceae</taxon>
        <taxon>Extremus</taxon>
    </lineage>
</organism>
<dbReference type="Pfam" id="PF00457">
    <property type="entry name" value="Glyco_hydro_11"/>
    <property type="match status" value="1"/>
</dbReference>
<feature type="active site" description="Nucleophile" evidence="10">
    <location>
        <position position="102"/>
    </location>
</feature>
<reference evidence="14" key="1">
    <citation type="submission" date="2023-04" db="EMBL/GenBank/DDBJ databases">
        <title>Black Yeasts Isolated from many extreme environments.</title>
        <authorList>
            <person name="Coleine C."/>
            <person name="Stajich J.E."/>
            <person name="Selbmann L."/>
        </authorList>
    </citation>
    <scope>NUCLEOTIDE SEQUENCE</scope>
    <source>
        <strain evidence="14">CCFEE 5312</strain>
    </source>
</reference>
<name>A0AAJ0DNJ6_9PEZI</name>
<evidence type="ECO:0000256" key="8">
    <source>
        <dbReference type="ARBA" id="ARBA00023295"/>
    </source>
</evidence>
<comment type="pathway">
    <text evidence="2 10">Glycan degradation; xylan degradation.</text>
</comment>
<evidence type="ECO:0000256" key="5">
    <source>
        <dbReference type="ARBA" id="ARBA00022651"/>
    </source>
</evidence>
<dbReference type="PANTHER" id="PTHR46828">
    <property type="entry name" value="ENDO-1,4-BETA-XYLANASE A-RELATED"/>
    <property type="match status" value="1"/>
</dbReference>
<evidence type="ECO:0000256" key="11">
    <source>
        <dbReference type="SAM" id="MobiDB-lite"/>
    </source>
</evidence>
<keyword evidence="5 10" id="KW-0858">Xylan degradation</keyword>
<evidence type="ECO:0000313" key="14">
    <source>
        <dbReference type="EMBL" id="KAK3053659.1"/>
    </source>
</evidence>
<evidence type="ECO:0000313" key="15">
    <source>
        <dbReference type="Proteomes" id="UP001271007"/>
    </source>
</evidence>
<dbReference type="InterPro" id="IPR018208">
    <property type="entry name" value="GH11_AS_1"/>
</dbReference>
<dbReference type="PROSITE" id="PS51761">
    <property type="entry name" value="GH11_3"/>
    <property type="match status" value="1"/>
</dbReference>
<comment type="catalytic activity">
    <reaction evidence="1 10">
        <text>Endohydrolysis of (1-&gt;4)-beta-D-xylosidic linkages in xylans.</text>
        <dbReference type="EC" id="3.2.1.8"/>
    </reaction>
</comment>
<dbReference type="EC" id="3.2.1.8" evidence="4 10"/>
<keyword evidence="6 10" id="KW-0378">Hydrolase</keyword>